<sequence length="163" mass="18040">MKLTKTDIINGLVAKFGIKQSNALKIFDSYFSSIIQVAMNQGVGTIPFVGSFSYKYNTAKIHGRNPHTNTPLEYLVGGGYKLKCSFDSNIKQDLNLLAELSKETGVHPSILEVYINHIGNDICTALNAGSYLSIRNFGTIKKRVNSTRLIFRCSSNLNRESLS</sequence>
<gene>
    <name evidence="3" type="ORF">VXS06_14785</name>
</gene>
<protein>
    <submittedName>
        <fullName evidence="3">HU family DNA-binding protein</fullName>
    </submittedName>
</protein>
<accession>A0ABU6L8Y1</accession>
<dbReference type="Gene3D" id="4.10.520.10">
    <property type="entry name" value="IHF-like DNA-binding proteins"/>
    <property type="match status" value="1"/>
</dbReference>
<comment type="caution">
    <text evidence="3">The sequence shown here is derived from an EMBL/GenBank/DDBJ whole genome shotgun (WGS) entry which is preliminary data.</text>
</comment>
<reference evidence="3 4" key="1">
    <citation type="submission" date="2024-01" db="EMBL/GenBank/DDBJ databases">
        <title>Active colonisers of the gastrointestinal tract of Atlantic salmon farmed in a warm water region.</title>
        <authorList>
            <person name="Bowman J.P."/>
        </authorList>
    </citation>
    <scope>NUCLEOTIDE SEQUENCE [LARGE SCALE GENOMIC DNA]</scope>
    <source>
        <strain evidence="3 4">S3MW1</strain>
    </source>
</reference>
<organism evidence="3 4">
    <name type="scientific">Photobacterium toruni</name>
    <dbReference type="NCBI Taxonomy" id="1935446"/>
    <lineage>
        <taxon>Bacteria</taxon>
        <taxon>Pseudomonadati</taxon>
        <taxon>Pseudomonadota</taxon>
        <taxon>Gammaproteobacteria</taxon>
        <taxon>Vibrionales</taxon>
        <taxon>Vibrionaceae</taxon>
        <taxon>Photobacterium</taxon>
    </lineage>
</organism>
<dbReference type="Proteomes" id="UP001306119">
    <property type="component" value="Unassembled WGS sequence"/>
</dbReference>
<dbReference type="GO" id="GO:0003677">
    <property type="term" value="F:DNA binding"/>
    <property type="evidence" value="ECO:0007669"/>
    <property type="project" value="UniProtKB-KW"/>
</dbReference>
<dbReference type="RefSeq" id="WP_327775331.1">
    <property type="nucleotide sequence ID" value="NZ_JAYXUG010000013.1"/>
</dbReference>
<evidence type="ECO:0000313" key="4">
    <source>
        <dbReference type="Proteomes" id="UP001306119"/>
    </source>
</evidence>
<comment type="similarity">
    <text evidence="1">Belongs to the bacterial histone-like protein family.</text>
</comment>
<dbReference type="InterPro" id="IPR010992">
    <property type="entry name" value="IHF-like_DNA-bd_dom_sf"/>
</dbReference>
<evidence type="ECO:0000313" key="3">
    <source>
        <dbReference type="EMBL" id="MEC6833031.1"/>
    </source>
</evidence>
<dbReference type="InterPro" id="IPR000119">
    <property type="entry name" value="Hist_DNA-bd"/>
</dbReference>
<dbReference type="SUPFAM" id="SSF47729">
    <property type="entry name" value="IHF-like DNA-binding proteins"/>
    <property type="match status" value="1"/>
</dbReference>
<keyword evidence="2 3" id="KW-0238">DNA-binding</keyword>
<keyword evidence="4" id="KW-1185">Reference proteome</keyword>
<evidence type="ECO:0000256" key="2">
    <source>
        <dbReference type="ARBA" id="ARBA00023125"/>
    </source>
</evidence>
<dbReference type="Pfam" id="PF00216">
    <property type="entry name" value="Bac_DNA_binding"/>
    <property type="match status" value="1"/>
</dbReference>
<name>A0ABU6L8Y1_9GAMM</name>
<proteinExistence type="inferred from homology"/>
<evidence type="ECO:0000256" key="1">
    <source>
        <dbReference type="ARBA" id="ARBA00010529"/>
    </source>
</evidence>
<dbReference type="EMBL" id="JAYXUG010000013">
    <property type="protein sequence ID" value="MEC6833031.1"/>
    <property type="molecule type" value="Genomic_DNA"/>
</dbReference>